<keyword evidence="3" id="KW-0255">Endonuclease</keyword>
<keyword evidence="1" id="KW-1133">Transmembrane helix</keyword>
<gene>
    <name evidence="3" type="ORF">J2S59_003583</name>
</gene>
<reference evidence="3 4" key="1">
    <citation type="submission" date="2023-07" db="EMBL/GenBank/DDBJ databases">
        <title>Sequencing the genomes of 1000 actinobacteria strains.</title>
        <authorList>
            <person name="Klenk H.-P."/>
        </authorList>
    </citation>
    <scope>NUCLEOTIDE SEQUENCE [LARGE SCALE GENOMIC DNA]</scope>
    <source>
        <strain evidence="3 4">GD13</strain>
    </source>
</reference>
<dbReference type="RefSeq" id="WP_068119153.1">
    <property type="nucleotide sequence ID" value="NZ_CCXJ01000170.1"/>
</dbReference>
<keyword evidence="3" id="KW-0540">Nuclease</keyword>
<accession>A0ABT9NTN5</accession>
<keyword evidence="4" id="KW-1185">Reference proteome</keyword>
<name>A0ABT9NTN5_9ACTN</name>
<dbReference type="GO" id="GO:0004519">
    <property type="term" value="F:endonuclease activity"/>
    <property type="evidence" value="ECO:0007669"/>
    <property type="project" value="UniProtKB-KW"/>
</dbReference>
<dbReference type="InterPro" id="IPR036691">
    <property type="entry name" value="Endo/exonu/phosph_ase_sf"/>
</dbReference>
<dbReference type="Pfam" id="PF03372">
    <property type="entry name" value="Exo_endo_phos"/>
    <property type="match status" value="1"/>
</dbReference>
<dbReference type="InterPro" id="IPR005135">
    <property type="entry name" value="Endo/exonuclease/phosphatase"/>
</dbReference>
<evidence type="ECO:0000256" key="1">
    <source>
        <dbReference type="SAM" id="Phobius"/>
    </source>
</evidence>
<protein>
    <submittedName>
        <fullName evidence="3">Endonuclease/exonuclease/phosphatase (EEP) superfamily protein YafD</fullName>
    </submittedName>
</protein>
<organism evidence="3 4">
    <name type="scientific">Nocardioides massiliensis</name>
    <dbReference type="NCBI Taxonomy" id="1325935"/>
    <lineage>
        <taxon>Bacteria</taxon>
        <taxon>Bacillati</taxon>
        <taxon>Actinomycetota</taxon>
        <taxon>Actinomycetes</taxon>
        <taxon>Propionibacteriales</taxon>
        <taxon>Nocardioidaceae</taxon>
        <taxon>Nocardioides</taxon>
    </lineage>
</organism>
<dbReference type="Proteomes" id="UP001240447">
    <property type="component" value="Unassembled WGS sequence"/>
</dbReference>
<evidence type="ECO:0000259" key="2">
    <source>
        <dbReference type="Pfam" id="PF03372"/>
    </source>
</evidence>
<keyword evidence="1" id="KW-0812">Transmembrane</keyword>
<dbReference type="EMBL" id="JAUSQM010000001">
    <property type="protein sequence ID" value="MDP9823774.1"/>
    <property type="molecule type" value="Genomic_DNA"/>
</dbReference>
<sequence length="335" mass="35050">MTRSRALLVTALVPLLPALTLTVLAIRPLAAEPLVLLTTFVPFAPALYVLALLLALAALASATHPRDRRTPFLVAVVLVAPLALHGWWAAQEWRGADEPAHAPLTAMTLNLHFGLADAERVVELVEANDVDVLALVEVTPAARQRLEAAGLLQRLGYLTGEPAPGATGTMLFSRYPIGDVGRVPTVHDSWSASVATPRQGPVSVLAVHTVRPQDGVERWHADHDAVRDAATALAESGPVLVLGDLNATPDHAVLDAHADAGLRRAARVAGSGFQPTWPAEGIVKVLGITVPSLITIDHVLLGPGLTASSTATASVAGTDHRALVARVGRTPVRAP</sequence>
<proteinExistence type="predicted"/>
<dbReference type="SUPFAM" id="SSF56219">
    <property type="entry name" value="DNase I-like"/>
    <property type="match status" value="1"/>
</dbReference>
<evidence type="ECO:0000313" key="3">
    <source>
        <dbReference type="EMBL" id="MDP9823774.1"/>
    </source>
</evidence>
<comment type="caution">
    <text evidence="3">The sequence shown here is derived from an EMBL/GenBank/DDBJ whole genome shotgun (WGS) entry which is preliminary data.</text>
</comment>
<feature type="domain" description="Endonuclease/exonuclease/phosphatase" evidence="2">
    <location>
        <begin position="107"/>
        <end position="320"/>
    </location>
</feature>
<keyword evidence="1" id="KW-0472">Membrane</keyword>
<evidence type="ECO:0000313" key="4">
    <source>
        <dbReference type="Proteomes" id="UP001240447"/>
    </source>
</evidence>
<keyword evidence="3" id="KW-0378">Hydrolase</keyword>
<feature type="transmembrane region" description="Helical" evidence="1">
    <location>
        <begin position="72"/>
        <end position="90"/>
    </location>
</feature>
<feature type="transmembrane region" description="Helical" evidence="1">
    <location>
        <begin position="35"/>
        <end position="60"/>
    </location>
</feature>
<dbReference type="Gene3D" id="3.60.10.10">
    <property type="entry name" value="Endonuclease/exonuclease/phosphatase"/>
    <property type="match status" value="1"/>
</dbReference>